<evidence type="ECO:0000256" key="9">
    <source>
        <dbReference type="PIRSR" id="PIRSR611284-2"/>
    </source>
</evidence>
<feature type="active site" description="Proton acceptor" evidence="8">
    <location>
        <position position="153"/>
    </location>
</feature>
<dbReference type="OrthoDB" id="9803333at2"/>
<comment type="pathway">
    <text evidence="1 10">Lipid metabolism; fatty acid biosynthesis.</text>
</comment>
<sequence length="245" mass="26374">MAKKVALITGAAGGIGTAIAERLKSEGFNLALNVRTMRPQFKELVGKLSDESCHVQVVLGDISNSEDCKRMVEEVIKEQGQIDVLVNNAGITRDKFIMQMSEADFEDVITNNLNSAFYLSKYVSRHMMRRKSGRIINMSSIVGLHGNAGQANYAAAKAGMIGLTKSFAKEFASRNILVNAIAPGFIETPMTDNLTDDVKEKIKAGIPLGTIGEPSDVANLTAFLAGKESRYITGQVISVDGGMNV</sequence>
<dbReference type="Proteomes" id="UP000214689">
    <property type="component" value="Chromosome"/>
</dbReference>
<keyword evidence="10" id="KW-0276">Fatty acid metabolism</keyword>
<dbReference type="EC" id="1.1.1.100" evidence="3 10"/>
<dbReference type="CDD" id="cd05333">
    <property type="entry name" value="BKR_SDR_c"/>
    <property type="match status" value="1"/>
</dbReference>
<evidence type="ECO:0000256" key="10">
    <source>
        <dbReference type="RuleBase" id="RU366074"/>
    </source>
</evidence>
<feature type="binding site" evidence="9">
    <location>
        <begin position="153"/>
        <end position="157"/>
    </location>
    <ligand>
        <name>NADP(+)</name>
        <dbReference type="ChEBI" id="CHEBI:58349"/>
    </ligand>
</feature>
<feature type="binding site" evidence="9">
    <location>
        <position position="36"/>
    </location>
    <ligand>
        <name>NADP(+)</name>
        <dbReference type="ChEBI" id="CHEBI:58349"/>
    </ligand>
</feature>
<dbReference type="NCBIfam" id="NF009466">
    <property type="entry name" value="PRK12826.1-2"/>
    <property type="match status" value="1"/>
</dbReference>
<dbReference type="InterPro" id="IPR036291">
    <property type="entry name" value="NAD(P)-bd_dom_sf"/>
</dbReference>
<keyword evidence="4 9" id="KW-0521">NADP</keyword>
<protein>
    <recommendedName>
        <fullName evidence="3 10">3-oxoacyl-[acyl-carrier-protein] reductase</fullName>
        <ecNumber evidence="3 10">1.1.1.100</ecNumber>
    </recommendedName>
</protein>
<dbReference type="GO" id="GO:0008202">
    <property type="term" value="P:steroid metabolic process"/>
    <property type="evidence" value="ECO:0007669"/>
    <property type="project" value="UniProtKB-KW"/>
</dbReference>
<keyword evidence="5 10" id="KW-0560">Oxidoreductase</keyword>
<evidence type="ECO:0000259" key="11">
    <source>
        <dbReference type="SMART" id="SM00822"/>
    </source>
</evidence>
<accession>A0A223ARY9</accession>
<dbReference type="Pfam" id="PF13561">
    <property type="entry name" value="adh_short_C2"/>
    <property type="match status" value="1"/>
</dbReference>
<evidence type="ECO:0000256" key="6">
    <source>
        <dbReference type="ARBA" id="ARBA00023221"/>
    </source>
</evidence>
<comment type="catalytic activity">
    <reaction evidence="7 10">
        <text>a (3R)-hydroxyacyl-[ACP] + NADP(+) = a 3-oxoacyl-[ACP] + NADPH + H(+)</text>
        <dbReference type="Rhea" id="RHEA:17397"/>
        <dbReference type="Rhea" id="RHEA-COMP:9916"/>
        <dbReference type="Rhea" id="RHEA-COMP:9945"/>
        <dbReference type="ChEBI" id="CHEBI:15378"/>
        <dbReference type="ChEBI" id="CHEBI:57783"/>
        <dbReference type="ChEBI" id="CHEBI:58349"/>
        <dbReference type="ChEBI" id="CHEBI:78776"/>
        <dbReference type="ChEBI" id="CHEBI:78827"/>
        <dbReference type="EC" id="1.1.1.100"/>
    </reaction>
</comment>
<dbReference type="AlphaFoldDB" id="A0A223ARY9"/>
<evidence type="ECO:0000256" key="4">
    <source>
        <dbReference type="ARBA" id="ARBA00022857"/>
    </source>
</evidence>
<dbReference type="SUPFAM" id="SSF51735">
    <property type="entry name" value="NAD(P)-binding Rossmann-fold domains"/>
    <property type="match status" value="1"/>
</dbReference>
<reference evidence="13" key="1">
    <citation type="submission" date="2016-05" db="EMBL/GenBank/DDBJ databases">
        <authorList>
            <person name="Holder M.E."/>
            <person name="Ajami N.J."/>
            <person name="Petrosino J.F."/>
        </authorList>
    </citation>
    <scope>NUCLEOTIDE SEQUENCE [LARGE SCALE GENOMIC DNA]</scope>
    <source>
        <strain evidence="13">ATCC 700696</strain>
    </source>
</reference>
<dbReference type="EMBL" id="CP016199">
    <property type="protein sequence ID" value="ASS37744.1"/>
    <property type="molecule type" value="Genomic_DNA"/>
</dbReference>
<keyword evidence="10" id="KW-0444">Lipid biosynthesis</keyword>
<keyword evidence="10" id="KW-0275">Fatty acid biosynthesis</keyword>
<feature type="domain" description="Ketoreductase" evidence="11">
    <location>
        <begin position="4"/>
        <end position="184"/>
    </location>
</feature>
<dbReference type="SMART" id="SM00822">
    <property type="entry name" value="PKS_KR"/>
    <property type="match status" value="1"/>
</dbReference>
<keyword evidence="6" id="KW-0753">Steroid metabolism</keyword>
<dbReference type="PANTHER" id="PTHR42879">
    <property type="entry name" value="3-OXOACYL-(ACYL-CARRIER-PROTEIN) REDUCTASE"/>
    <property type="match status" value="1"/>
</dbReference>
<evidence type="ECO:0000313" key="13">
    <source>
        <dbReference type="Proteomes" id="UP000214689"/>
    </source>
</evidence>
<keyword evidence="13" id="KW-1185">Reference proteome</keyword>
<dbReference type="InterPro" id="IPR057326">
    <property type="entry name" value="KR_dom"/>
</dbReference>
<dbReference type="NCBIfam" id="TIGR01830">
    <property type="entry name" value="3oxo_ACP_reduc"/>
    <property type="match status" value="1"/>
</dbReference>
<dbReference type="NCBIfam" id="NF005559">
    <property type="entry name" value="PRK07231.1"/>
    <property type="match status" value="1"/>
</dbReference>
<dbReference type="PANTHER" id="PTHR42879:SF2">
    <property type="entry name" value="3-OXOACYL-[ACYL-CARRIER-PROTEIN] REDUCTASE FABG"/>
    <property type="match status" value="1"/>
</dbReference>
<dbReference type="PRINTS" id="PR00081">
    <property type="entry name" value="GDHRDH"/>
</dbReference>
<evidence type="ECO:0000256" key="7">
    <source>
        <dbReference type="ARBA" id="ARBA00048508"/>
    </source>
</evidence>
<dbReference type="Gene3D" id="3.40.50.720">
    <property type="entry name" value="NAD(P)-binding Rossmann-like Domain"/>
    <property type="match status" value="1"/>
</dbReference>
<dbReference type="InterPro" id="IPR050259">
    <property type="entry name" value="SDR"/>
</dbReference>
<proteinExistence type="inferred from homology"/>
<dbReference type="PRINTS" id="PR00080">
    <property type="entry name" value="SDRFAMILY"/>
</dbReference>
<organism evidence="12 13">
    <name type="scientific">Mogibacterium pumilum</name>
    <dbReference type="NCBI Taxonomy" id="86332"/>
    <lineage>
        <taxon>Bacteria</taxon>
        <taxon>Bacillati</taxon>
        <taxon>Bacillota</taxon>
        <taxon>Clostridia</taxon>
        <taxon>Peptostreptococcales</taxon>
        <taxon>Anaerovoracaceae</taxon>
        <taxon>Mogibacterium</taxon>
    </lineage>
</organism>
<comment type="subunit">
    <text evidence="10">Homotetramer.</text>
</comment>
<evidence type="ECO:0000256" key="1">
    <source>
        <dbReference type="ARBA" id="ARBA00005194"/>
    </source>
</evidence>
<comment type="similarity">
    <text evidence="2 10">Belongs to the short-chain dehydrogenases/reductases (SDR) family.</text>
</comment>
<dbReference type="InterPro" id="IPR020904">
    <property type="entry name" value="Sc_DH/Rdtase_CS"/>
</dbReference>
<dbReference type="RefSeq" id="WP_094233970.1">
    <property type="nucleotide sequence ID" value="NZ_CP016199.1"/>
</dbReference>
<dbReference type="GO" id="GO:0004316">
    <property type="term" value="F:3-oxoacyl-[acyl-carrier-protein] reductase (NADPH) activity"/>
    <property type="evidence" value="ECO:0007669"/>
    <property type="project" value="UniProtKB-UniRule"/>
</dbReference>
<evidence type="ECO:0000256" key="2">
    <source>
        <dbReference type="ARBA" id="ARBA00006484"/>
    </source>
</evidence>
<evidence type="ECO:0000313" key="12">
    <source>
        <dbReference type="EMBL" id="ASS37744.1"/>
    </source>
</evidence>
<evidence type="ECO:0000256" key="8">
    <source>
        <dbReference type="PIRSR" id="PIRSR611284-1"/>
    </source>
</evidence>
<dbReference type="GO" id="GO:0051287">
    <property type="term" value="F:NAD binding"/>
    <property type="evidence" value="ECO:0007669"/>
    <property type="project" value="UniProtKB-UniRule"/>
</dbReference>
<gene>
    <name evidence="12" type="ORF">AXF17_04270</name>
</gene>
<comment type="function">
    <text evidence="10">Catalyzes the NADPH-dependent reduction of beta-ketoacyl-ACP substrates to beta-hydroxyacyl-ACP products, the first reductive step in the elongation cycle of fatty acid biosynthesis.</text>
</comment>
<dbReference type="GO" id="GO:0006633">
    <property type="term" value="P:fatty acid biosynthetic process"/>
    <property type="evidence" value="ECO:0007669"/>
    <property type="project" value="UniProtKB-UniPathway"/>
</dbReference>
<keyword evidence="10" id="KW-0443">Lipid metabolism</keyword>
<name>A0A223ARY9_9FIRM</name>
<dbReference type="FunFam" id="3.40.50.720:FF:000115">
    <property type="entry name" value="3-oxoacyl-[acyl-carrier-protein] reductase FabG"/>
    <property type="match status" value="1"/>
</dbReference>
<evidence type="ECO:0000256" key="3">
    <source>
        <dbReference type="ARBA" id="ARBA00012948"/>
    </source>
</evidence>
<dbReference type="InterPro" id="IPR002347">
    <property type="entry name" value="SDR_fam"/>
</dbReference>
<dbReference type="PROSITE" id="PS00061">
    <property type="entry name" value="ADH_SHORT"/>
    <property type="match status" value="1"/>
</dbReference>
<dbReference type="UniPathway" id="UPA00094"/>
<feature type="binding site" evidence="9">
    <location>
        <position position="88"/>
    </location>
    <ligand>
        <name>NADP(+)</name>
        <dbReference type="ChEBI" id="CHEBI:58349"/>
    </ligand>
</feature>
<evidence type="ECO:0000256" key="5">
    <source>
        <dbReference type="ARBA" id="ARBA00023002"/>
    </source>
</evidence>
<dbReference type="InterPro" id="IPR011284">
    <property type="entry name" value="3oxo_ACP_reduc"/>
</dbReference>
<feature type="binding site" evidence="9">
    <location>
        <position position="186"/>
    </location>
    <ligand>
        <name>NADP(+)</name>
        <dbReference type="ChEBI" id="CHEBI:58349"/>
    </ligand>
</feature>